<evidence type="ECO:0000256" key="1">
    <source>
        <dbReference type="ARBA" id="ARBA00022630"/>
    </source>
</evidence>
<dbReference type="OrthoDB" id="9773807at2"/>
<keyword evidence="1" id="KW-0285">Flavoprotein</keyword>
<dbReference type="InterPro" id="IPR012825">
    <property type="entry name" value="BluB"/>
</dbReference>
<evidence type="ECO:0000256" key="3">
    <source>
        <dbReference type="ARBA" id="ARBA00023002"/>
    </source>
</evidence>
<dbReference type="RefSeq" id="WP_126485351.1">
    <property type="nucleotide sequence ID" value="NZ_RXNS01000014.1"/>
</dbReference>
<organism evidence="5 6">
    <name type="scientific">Halomonas nitroreducens</name>
    <dbReference type="NCBI Taxonomy" id="447425"/>
    <lineage>
        <taxon>Bacteria</taxon>
        <taxon>Pseudomonadati</taxon>
        <taxon>Pseudomonadota</taxon>
        <taxon>Gammaproteobacteria</taxon>
        <taxon>Oceanospirillales</taxon>
        <taxon>Halomonadaceae</taxon>
        <taxon>Halomonas</taxon>
    </lineage>
</organism>
<keyword evidence="3 5" id="KW-0560">Oxidoreductase</keyword>
<dbReference type="InterPro" id="IPR000415">
    <property type="entry name" value="Nitroreductase-like"/>
</dbReference>
<dbReference type="CDD" id="cd02145">
    <property type="entry name" value="BluB"/>
    <property type="match status" value="1"/>
</dbReference>
<dbReference type="InterPro" id="IPR029479">
    <property type="entry name" value="Nitroreductase"/>
</dbReference>
<dbReference type="PANTHER" id="PTHR23026:SF90">
    <property type="entry name" value="IODOTYROSINE DEIODINASE 1"/>
    <property type="match status" value="1"/>
</dbReference>
<evidence type="ECO:0000259" key="4">
    <source>
        <dbReference type="Pfam" id="PF00881"/>
    </source>
</evidence>
<keyword evidence="6" id="KW-1185">Reference proteome</keyword>
<sequence length="245" mass="27610">MHAQERRGLYRAVFNRRDVRGQFRPEPLPDAVLSRILHAAHQAPSVGFMQPWDFILIRLRAVRERIHRDFCTAHGEAAEMFEAARRETYRGLKLEGILEAPLNLCITRDRERSGGPVIGRTPQQEMDLYSTVCAVQNLWLAARVEGGGVGWVSILHREVLSEILALPATVVPVAYLCLGYVSHFPERPELETAGWHSRTPLEELVAFERWGQGATAAEEPLIAQLREDRDFPATFNAGESTPGEH</sequence>
<dbReference type="InterPro" id="IPR050627">
    <property type="entry name" value="Nitroreductase/BluB"/>
</dbReference>
<accession>A0A431V117</accession>
<evidence type="ECO:0000313" key="5">
    <source>
        <dbReference type="EMBL" id="RTR01087.1"/>
    </source>
</evidence>
<dbReference type="PANTHER" id="PTHR23026">
    <property type="entry name" value="NADPH NITROREDUCTASE"/>
    <property type="match status" value="1"/>
</dbReference>
<dbReference type="Pfam" id="PF00881">
    <property type="entry name" value="Nitroreductase"/>
    <property type="match status" value="1"/>
</dbReference>
<evidence type="ECO:0000256" key="2">
    <source>
        <dbReference type="ARBA" id="ARBA00022643"/>
    </source>
</evidence>
<proteinExistence type="predicted"/>
<dbReference type="Gene3D" id="3.40.109.10">
    <property type="entry name" value="NADH Oxidase"/>
    <property type="match status" value="1"/>
</dbReference>
<dbReference type="EMBL" id="RXNS01000014">
    <property type="protein sequence ID" value="RTR01087.1"/>
    <property type="molecule type" value="Genomic_DNA"/>
</dbReference>
<comment type="caution">
    <text evidence="5">The sequence shown here is derived from an EMBL/GenBank/DDBJ whole genome shotgun (WGS) entry which is preliminary data.</text>
</comment>
<protein>
    <submittedName>
        <fullName evidence="5">5,6-dimethylbenzimidazole synthase</fullName>
        <ecNumber evidence="5">1.13.11.79</ecNumber>
    </submittedName>
</protein>
<name>A0A431V117_9GAMM</name>
<dbReference type="NCBIfam" id="TIGR02476">
    <property type="entry name" value="BluB"/>
    <property type="match status" value="1"/>
</dbReference>
<dbReference type="SUPFAM" id="SSF55469">
    <property type="entry name" value="FMN-dependent nitroreductase-like"/>
    <property type="match status" value="1"/>
</dbReference>
<dbReference type="AlphaFoldDB" id="A0A431V117"/>
<gene>
    <name evidence="5" type="primary">bluB</name>
    <name evidence="5" type="ORF">EKG36_14575</name>
</gene>
<feature type="domain" description="Nitroreductase" evidence="4">
    <location>
        <begin position="15"/>
        <end position="180"/>
    </location>
</feature>
<keyword evidence="2" id="KW-0288">FMN</keyword>
<reference evidence="5 6" key="1">
    <citation type="submission" date="2018-12" db="EMBL/GenBank/DDBJ databases">
        <authorList>
            <person name="Yu L."/>
        </authorList>
    </citation>
    <scope>NUCLEOTIDE SEQUENCE [LARGE SCALE GENOMIC DNA]</scope>
    <source>
        <strain evidence="5 6">11S</strain>
    </source>
</reference>
<dbReference type="Proteomes" id="UP000267400">
    <property type="component" value="Unassembled WGS sequence"/>
</dbReference>
<evidence type="ECO:0000313" key="6">
    <source>
        <dbReference type="Proteomes" id="UP000267400"/>
    </source>
</evidence>
<dbReference type="GO" id="GO:0102919">
    <property type="term" value="F:5,6-dimethylbenzimidazole synthase activity"/>
    <property type="evidence" value="ECO:0007669"/>
    <property type="project" value="UniProtKB-EC"/>
</dbReference>
<dbReference type="EC" id="1.13.11.79" evidence="5"/>